<dbReference type="AlphaFoldDB" id="A0A2R6XCT6"/>
<keyword evidence="3" id="KW-1185">Reference proteome</keyword>
<sequence length="200" mass="21957">GCESPGRETTPARRSPAEGPQPLPYSNIATNATEKLNSNRSKTRKPSTKFSPAEDGTRPTPGTPPPAPSPLLLPSSVLASFRFQSTSPRPRPPPLQFFVPAATLPPPPHAESKPRQLVENEPREQSPAESVRSRSEREQQIRLGQVQFEPGPSKANPRTREQQESLPSTMRLFLNFPVFPSTKEALQLRSLLTAPNLSPM</sequence>
<evidence type="ECO:0000256" key="1">
    <source>
        <dbReference type="SAM" id="MobiDB-lite"/>
    </source>
</evidence>
<dbReference type="Proteomes" id="UP000244005">
    <property type="component" value="Unassembled WGS sequence"/>
</dbReference>
<evidence type="ECO:0000313" key="2">
    <source>
        <dbReference type="EMBL" id="PTQ43920.1"/>
    </source>
</evidence>
<feature type="compositionally biased region" description="Pro residues" evidence="1">
    <location>
        <begin position="61"/>
        <end position="71"/>
    </location>
</feature>
<protein>
    <submittedName>
        <fullName evidence="2">Uncharacterized protein</fullName>
    </submittedName>
</protein>
<feature type="region of interest" description="Disordered" evidence="1">
    <location>
        <begin position="1"/>
        <end position="165"/>
    </location>
</feature>
<proteinExistence type="predicted"/>
<reference evidence="3" key="1">
    <citation type="journal article" date="2017" name="Cell">
        <title>Insights into land plant evolution garnered from the Marchantia polymorpha genome.</title>
        <authorList>
            <person name="Bowman J.L."/>
            <person name="Kohchi T."/>
            <person name="Yamato K.T."/>
            <person name="Jenkins J."/>
            <person name="Shu S."/>
            <person name="Ishizaki K."/>
            <person name="Yamaoka S."/>
            <person name="Nishihama R."/>
            <person name="Nakamura Y."/>
            <person name="Berger F."/>
            <person name="Adam C."/>
            <person name="Aki S.S."/>
            <person name="Althoff F."/>
            <person name="Araki T."/>
            <person name="Arteaga-Vazquez M.A."/>
            <person name="Balasubrmanian S."/>
            <person name="Barry K."/>
            <person name="Bauer D."/>
            <person name="Boehm C.R."/>
            <person name="Briginshaw L."/>
            <person name="Caballero-Perez J."/>
            <person name="Catarino B."/>
            <person name="Chen F."/>
            <person name="Chiyoda S."/>
            <person name="Chovatia M."/>
            <person name="Davies K.M."/>
            <person name="Delmans M."/>
            <person name="Demura T."/>
            <person name="Dierschke T."/>
            <person name="Dolan L."/>
            <person name="Dorantes-Acosta A.E."/>
            <person name="Eklund D.M."/>
            <person name="Florent S.N."/>
            <person name="Flores-Sandoval E."/>
            <person name="Fujiyama A."/>
            <person name="Fukuzawa H."/>
            <person name="Galik B."/>
            <person name="Grimanelli D."/>
            <person name="Grimwood J."/>
            <person name="Grossniklaus U."/>
            <person name="Hamada T."/>
            <person name="Haseloff J."/>
            <person name="Hetherington A.J."/>
            <person name="Higo A."/>
            <person name="Hirakawa Y."/>
            <person name="Hundley H.N."/>
            <person name="Ikeda Y."/>
            <person name="Inoue K."/>
            <person name="Inoue S.I."/>
            <person name="Ishida S."/>
            <person name="Jia Q."/>
            <person name="Kakita M."/>
            <person name="Kanazawa T."/>
            <person name="Kawai Y."/>
            <person name="Kawashima T."/>
            <person name="Kennedy M."/>
            <person name="Kinose K."/>
            <person name="Kinoshita T."/>
            <person name="Kohara Y."/>
            <person name="Koide E."/>
            <person name="Komatsu K."/>
            <person name="Kopischke S."/>
            <person name="Kubo M."/>
            <person name="Kyozuka J."/>
            <person name="Lagercrantz U."/>
            <person name="Lin S.S."/>
            <person name="Lindquist E."/>
            <person name="Lipzen A.M."/>
            <person name="Lu C.W."/>
            <person name="De Luna E."/>
            <person name="Martienssen R.A."/>
            <person name="Minamino N."/>
            <person name="Mizutani M."/>
            <person name="Mizutani M."/>
            <person name="Mochizuki N."/>
            <person name="Monte I."/>
            <person name="Mosher R."/>
            <person name="Nagasaki H."/>
            <person name="Nakagami H."/>
            <person name="Naramoto S."/>
            <person name="Nishitani K."/>
            <person name="Ohtani M."/>
            <person name="Okamoto T."/>
            <person name="Okumura M."/>
            <person name="Phillips J."/>
            <person name="Pollak B."/>
            <person name="Reinders A."/>
            <person name="Rovekamp M."/>
            <person name="Sano R."/>
            <person name="Sawa S."/>
            <person name="Schmid M.W."/>
            <person name="Shirakawa M."/>
            <person name="Solano R."/>
            <person name="Spunde A."/>
            <person name="Suetsugu N."/>
            <person name="Sugano S."/>
            <person name="Sugiyama A."/>
            <person name="Sun R."/>
            <person name="Suzuki Y."/>
            <person name="Takenaka M."/>
            <person name="Takezawa D."/>
            <person name="Tomogane H."/>
            <person name="Tsuzuki M."/>
            <person name="Ueda T."/>
            <person name="Umeda M."/>
            <person name="Ward J.M."/>
            <person name="Watanabe Y."/>
            <person name="Yazaki K."/>
            <person name="Yokoyama R."/>
            <person name="Yoshitake Y."/>
            <person name="Yotsui I."/>
            <person name="Zachgo S."/>
            <person name="Schmutz J."/>
        </authorList>
    </citation>
    <scope>NUCLEOTIDE SEQUENCE [LARGE SCALE GENOMIC DNA]</scope>
    <source>
        <strain evidence="3">Tak-1</strain>
    </source>
</reference>
<organism evidence="2 3">
    <name type="scientific">Marchantia polymorpha</name>
    <name type="common">Common liverwort</name>
    <name type="synonym">Marchantia aquatica</name>
    <dbReference type="NCBI Taxonomy" id="3197"/>
    <lineage>
        <taxon>Eukaryota</taxon>
        <taxon>Viridiplantae</taxon>
        <taxon>Streptophyta</taxon>
        <taxon>Embryophyta</taxon>
        <taxon>Marchantiophyta</taxon>
        <taxon>Marchantiopsida</taxon>
        <taxon>Marchantiidae</taxon>
        <taxon>Marchantiales</taxon>
        <taxon>Marchantiaceae</taxon>
        <taxon>Marchantia</taxon>
    </lineage>
</organism>
<feature type="compositionally biased region" description="Polar residues" evidence="1">
    <location>
        <begin position="27"/>
        <end position="40"/>
    </location>
</feature>
<feature type="compositionally biased region" description="Basic and acidic residues" evidence="1">
    <location>
        <begin position="110"/>
        <end position="140"/>
    </location>
</feature>
<accession>A0A2R6XCT6</accession>
<gene>
    <name evidence="2" type="ORF">MARPO_0022s0027</name>
</gene>
<name>A0A2R6XCT6_MARPO</name>
<dbReference type="EMBL" id="KZ772694">
    <property type="protein sequence ID" value="PTQ43920.1"/>
    <property type="molecule type" value="Genomic_DNA"/>
</dbReference>
<evidence type="ECO:0000313" key="3">
    <source>
        <dbReference type="Proteomes" id="UP000244005"/>
    </source>
</evidence>
<feature type="non-terminal residue" evidence="2">
    <location>
        <position position="1"/>
    </location>
</feature>